<accession>D1CCY8</accession>
<keyword evidence="1" id="KW-0479">Metal-binding</keyword>
<keyword evidence="1" id="KW-0863">Zinc-finger</keyword>
<dbReference type="STRING" id="525904.Tter_1747"/>
<dbReference type="RefSeq" id="WP_012875687.1">
    <property type="nucleotide sequence ID" value="NC_013525.1"/>
</dbReference>
<evidence type="ECO:0000313" key="4">
    <source>
        <dbReference type="Proteomes" id="UP000000323"/>
    </source>
</evidence>
<evidence type="ECO:0000259" key="2">
    <source>
        <dbReference type="PROSITE" id="PS50966"/>
    </source>
</evidence>
<dbReference type="Proteomes" id="UP000000323">
    <property type="component" value="Chromosome 1"/>
</dbReference>
<name>D1CCY8_THET1</name>
<evidence type="ECO:0000256" key="1">
    <source>
        <dbReference type="PROSITE-ProRule" id="PRU00325"/>
    </source>
</evidence>
<feature type="domain" description="SWIM-type" evidence="2">
    <location>
        <begin position="38"/>
        <end position="71"/>
    </location>
</feature>
<dbReference type="HOGENOM" id="CLU_2407910_0_0_0"/>
<sequence>MNSGLIGKIEKAHRYAQEPERVRIHHLEATFNGDNNSYEVSFRDNKWNCGCHTFSTFGDCQHVMAIQKILEPMLPEDTTSEQQSQQPTA</sequence>
<dbReference type="eggNOG" id="ENOG50334K0">
    <property type="taxonomic scope" value="Bacteria"/>
</dbReference>
<dbReference type="PROSITE" id="PS50966">
    <property type="entry name" value="ZF_SWIM"/>
    <property type="match status" value="1"/>
</dbReference>
<protein>
    <submittedName>
        <fullName evidence="3">Zinc finger SWIM domain protein</fullName>
    </submittedName>
</protein>
<dbReference type="InterPro" id="IPR007527">
    <property type="entry name" value="Znf_SWIM"/>
</dbReference>
<keyword evidence="1" id="KW-0862">Zinc</keyword>
<dbReference type="KEGG" id="ttr:Tter_1747"/>
<evidence type="ECO:0000313" key="3">
    <source>
        <dbReference type="EMBL" id="ACZ42653.1"/>
    </source>
</evidence>
<organism evidence="3 4">
    <name type="scientific">Thermobaculum terrenum (strain ATCC BAA-798 / CCMEE 7001 / YNP1)</name>
    <dbReference type="NCBI Taxonomy" id="525904"/>
    <lineage>
        <taxon>Bacteria</taxon>
        <taxon>Bacillati</taxon>
        <taxon>Chloroflexota</taxon>
        <taxon>Chloroflexia</taxon>
        <taxon>Candidatus Thermobaculales</taxon>
        <taxon>Candidatus Thermobaculaceae</taxon>
        <taxon>Thermobaculum</taxon>
    </lineage>
</organism>
<keyword evidence="4" id="KW-1185">Reference proteome</keyword>
<reference evidence="4" key="1">
    <citation type="journal article" date="2010" name="Stand. Genomic Sci.">
        <title>Complete genome sequence of 'Thermobaculum terrenum' type strain (YNP1).</title>
        <authorList>
            <person name="Kiss H."/>
            <person name="Cleland D."/>
            <person name="Lapidus A."/>
            <person name="Lucas S."/>
            <person name="Glavina Del Rio T."/>
            <person name="Nolan M."/>
            <person name="Tice H."/>
            <person name="Han C."/>
            <person name="Goodwin L."/>
            <person name="Pitluck S."/>
            <person name="Liolios K."/>
            <person name="Ivanova N."/>
            <person name="Mavromatis K."/>
            <person name="Ovchinnikova G."/>
            <person name="Pati A."/>
            <person name="Chen A."/>
            <person name="Palaniappan K."/>
            <person name="Land M."/>
            <person name="Hauser L."/>
            <person name="Chang Y."/>
            <person name="Jeffries C."/>
            <person name="Lu M."/>
            <person name="Brettin T."/>
            <person name="Detter J."/>
            <person name="Goker M."/>
            <person name="Tindall B."/>
            <person name="Beck B."/>
            <person name="McDermott T."/>
            <person name="Woyke T."/>
            <person name="Bristow J."/>
            <person name="Eisen J."/>
            <person name="Markowitz V."/>
            <person name="Hugenholtz P."/>
            <person name="Kyrpides N."/>
            <person name="Klenk H."/>
            <person name="Cheng J."/>
        </authorList>
    </citation>
    <scope>NUCLEOTIDE SEQUENCE [LARGE SCALE GENOMIC DNA]</scope>
    <source>
        <strain evidence="4">ATCC BAA-798 / YNP1</strain>
    </source>
</reference>
<dbReference type="EMBL" id="CP001825">
    <property type="protein sequence ID" value="ACZ42653.1"/>
    <property type="molecule type" value="Genomic_DNA"/>
</dbReference>
<gene>
    <name evidence="3" type="ordered locus">Tter_1747</name>
</gene>
<dbReference type="GO" id="GO:0008270">
    <property type="term" value="F:zinc ion binding"/>
    <property type="evidence" value="ECO:0007669"/>
    <property type="project" value="UniProtKB-KW"/>
</dbReference>
<dbReference type="OrthoDB" id="165488at2"/>
<proteinExistence type="predicted"/>
<dbReference type="AlphaFoldDB" id="D1CCY8"/>